<name>A0A8J3DSI7_9HYPH</name>
<dbReference type="GO" id="GO:0003677">
    <property type="term" value="F:DNA binding"/>
    <property type="evidence" value="ECO:0007669"/>
    <property type="project" value="InterPro"/>
</dbReference>
<dbReference type="InterPro" id="IPR010982">
    <property type="entry name" value="Lambda_DNA-bd_dom_sf"/>
</dbReference>
<sequence>MRPSLEIRVTDLSVQEVHDPDTTKPINKEPFRGCIPLGAALDDKVSVSIRDACKKRNLPSSEVAPLLGLGVDVYHSFETDASTLTVVSFIRICEVLRATPEELLGPAAPQLWGETVKQSDLLRANIDIMRYLDTETLTLVHSFISRLGVQPQLKER</sequence>
<reference evidence="2" key="1">
    <citation type="journal article" date="2014" name="Int. J. Syst. Evol. Microbiol.">
        <title>Complete genome sequence of Corynebacterium casei LMG S-19264T (=DSM 44701T), isolated from a smear-ripened cheese.</title>
        <authorList>
            <consortium name="US DOE Joint Genome Institute (JGI-PGF)"/>
            <person name="Walter F."/>
            <person name="Albersmeier A."/>
            <person name="Kalinowski J."/>
            <person name="Ruckert C."/>
        </authorList>
    </citation>
    <scope>NUCLEOTIDE SEQUENCE</scope>
    <source>
        <strain evidence="2">KCTC 42249</strain>
    </source>
</reference>
<dbReference type="AlphaFoldDB" id="A0A8J3DSI7"/>
<keyword evidence="3" id="KW-1185">Reference proteome</keyword>
<evidence type="ECO:0000259" key="1">
    <source>
        <dbReference type="PROSITE" id="PS50943"/>
    </source>
</evidence>
<dbReference type="Proteomes" id="UP000630142">
    <property type="component" value="Unassembled WGS sequence"/>
</dbReference>
<dbReference type="SUPFAM" id="SSF47413">
    <property type="entry name" value="lambda repressor-like DNA-binding domains"/>
    <property type="match status" value="1"/>
</dbReference>
<organism evidence="2 3">
    <name type="scientific">Tianweitania populi</name>
    <dbReference type="NCBI Taxonomy" id="1607949"/>
    <lineage>
        <taxon>Bacteria</taxon>
        <taxon>Pseudomonadati</taxon>
        <taxon>Pseudomonadota</taxon>
        <taxon>Alphaproteobacteria</taxon>
        <taxon>Hyphomicrobiales</taxon>
        <taxon>Phyllobacteriaceae</taxon>
        <taxon>Tianweitania</taxon>
    </lineage>
</organism>
<proteinExistence type="predicted"/>
<gene>
    <name evidence="2" type="ORF">GCM10016234_34100</name>
</gene>
<dbReference type="EMBL" id="BMZQ01000003">
    <property type="protein sequence ID" value="GHD20963.1"/>
    <property type="molecule type" value="Genomic_DNA"/>
</dbReference>
<dbReference type="RefSeq" id="WP_189506332.1">
    <property type="nucleotide sequence ID" value="NZ_BMZQ01000003.1"/>
</dbReference>
<reference evidence="2" key="2">
    <citation type="submission" date="2020-09" db="EMBL/GenBank/DDBJ databases">
        <authorList>
            <person name="Sun Q."/>
            <person name="Kim S."/>
        </authorList>
    </citation>
    <scope>NUCLEOTIDE SEQUENCE</scope>
    <source>
        <strain evidence="2">KCTC 42249</strain>
    </source>
</reference>
<protein>
    <recommendedName>
        <fullName evidence="1">HTH cro/C1-type domain-containing protein</fullName>
    </recommendedName>
</protein>
<dbReference type="InterPro" id="IPR001387">
    <property type="entry name" value="Cro/C1-type_HTH"/>
</dbReference>
<accession>A0A8J3DSI7</accession>
<dbReference type="PROSITE" id="PS50943">
    <property type="entry name" value="HTH_CROC1"/>
    <property type="match status" value="1"/>
</dbReference>
<evidence type="ECO:0000313" key="3">
    <source>
        <dbReference type="Proteomes" id="UP000630142"/>
    </source>
</evidence>
<comment type="caution">
    <text evidence="2">The sequence shown here is derived from an EMBL/GenBank/DDBJ whole genome shotgun (WGS) entry which is preliminary data.</text>
</comment>
<evidence type="ECO:0000313" key="2">
    <source>
        <dbReference type="EMBL" id="GHD20963.1"/>
    </source>
</evidence>
<feature type="domain" description="HTH cro/C1-type" evidence="1">
    <location>
        <begin position="49"/>
        <end position="103"/>
    </location>
</feature>